<accession>A0AAW1M0B8</accession>
<protein>
    <submittedName>
        <fullName evidence="1">Uncharacterized protein</fullName>
    </submittedName>
</protein>
<gene>
    <name evidence="1" type="ORF">QE152_g9267</name>
</gene>
<dbReference type="AlphaFoldDB" id="A0AAW1M0B8"/>
<evidence type="ECO:0000313" key="2">
    <source>
        <dbReference type="Proteomes" id="UP001458880"/>
    </source>
</evidence>
<organism evidence="1 2">
    <name type="scientific">Popillia japonica</name>
    <name type="common">Japanese beetle</name>
    <dbReference type="NCBI Taxonomy" id="7064"/>
    <lineage>
        <taxon>Eukaryota</taxon>
        <taxon>Metazoa</taxon>
        <taxon>Ecdysozoa</taxon>
        <taxon>Arthropoda</taxon>
        <taxon>Hexapoda</taxon>
        <taxon>Insecta</taxon>
        <taxon>Pterygota</taxon>
        <taxon>Neoptera</taxon>
        <taxon>Endopterygota</taxon>
        <taxon>Coleoptera</taxon>
        <taxon>Polyphaga</taxon>
        <taxon>Scarabaeiformia</taxon>
        <taxon>Scarabaeidae</taxon>
        <taxon>Rutelinae</taxon>
        <taxon>Popillia</taxon>
    </lineage>
</organism>
<reference evidence="1 2" key="1">
    <citation type="journal article" date="2024" name="BMC Genomics">
        <title>De novo assembly and annotation of Popillia japonica's genome with initial clues to its potential as an invasive pest.</title>
        <authorList>
            <person name="Cucini C."/>
            <person name="Boschi S."/>
            <person name="Funari R."/>
            <person name="Cardaioli E."/>
            <person name="Iannotti N."/>
            <person name="Marturano G."/>
            <person name="Paoli F."/>
            <person name="Bruttini M."/>
            <person name="Carapelli A."/>
            <person name="Frati F."/>
            <person name="Nardi F."/>
        </authorList>
    </citation>
    <scope>NUCLEOTIDE SEQUENCE [LARGE SCALE GENOMIC DNA]</scope>
    <source>
        <strain evidence="1">DMR45628</strain>
    </source>
</reference>
<sequence>MSSVYSRTNYRHFALSDTSIAGSSYIATRMGKRCLDTIGPTDLLPQNRKDRNTDIFKSLHTSRKTGKTGTLISLRACTRTGYIYGVSVQNEAVALHSTGSLLNAD</sequence>
<dbReference type="EMBL" id="JASPKY010000078">
    <property type="protein sequence ID" value="KAK9739176.1"/>
    <property type="molecule type" value="Genomic_DNA"/>
</dbReference>
<comment type="caution">
    <text evidence="1">The sequence shown here is derived from an EMBL/GenBank/DDBJ whole genome shotgun (WGS) entry which is preliminary data.</text>
</comment>
<keyword evidence="2" id="KW-1185">Reference proteome</keyword>
<proteinExistence type="predicted"/>
<evidence type="ECO:0000313" key="1">
    <source>
        <dbReference type="EMBL" id="KAK9739176.1"/>
    </source>
</evidence>
<dbReference type="Proteomes" id="UP001458880">
    <property type="component" value="Unassembled WGS sequence"/>
</dbReference>
<name>A0AAW1M0B8_POPJA</name>